<dbReference type="AlphaFoldDB" id="A0A1H1P0E2"/>
<dbReference type="InterPro" id="IPR038330">
    <property type="entry name" value="TspO/MBR-related_sf"/>
</dbReference>
<feature type="transmembrane region" description="Helical" evidence="7">
    <location>
        <begin position="173"/>
        <end position="192"/>
    </location>
</feature>
<feature type="transmembrane region" description="Helical" evidence="7">
    <location>
        <begin position="254"/>
        <end position="273"/>
    </location>
</feature>
<keyword evidence="4 7" id="KW-1133">Transmembrane helix</keyword>
<keyword evidence="9" id="KW-1185">Reference proteome</keyword>
<evidence type="ECO:0000256" key="2">
    <source>
        <dbReference type="ARBA" id="ARBA00007524"/>
    </source>
</evidence>
<dbReference type="EMBL" id="LT629734">
    <property type="protein sequence ID" value="SDS04708.1"/>
    <property type="molecule type" value="Genomic_DNA"/>
</dbReference>
<dbReference type="InterPro" id="IPR004307">
    <property type="entry name" value="TspO_MBR"/>
</dbReference>
<comment type="subcellular location">
    <subcellularLocation>
        <location evidence="1">Membrane</location>
        <topology evidence="1">Multi-pass membrane protein</topology>
    </subcellularLocation>
</comment>
<protein>
    <submittedName>
        <fullName evidence="8">TspO/MBR family protein</fullName>
    </submittedName>
</protein>
<feature type="transmembrane region" description="Helical" evidence="7">
    <location>
        <begin position="111"/>
        <end position="127"/>
    </location>
</feature>
<dbReference type="Pfam" id="PF03073">
    <property type="entry name" value="TspO_MBR"/>
    <property type="match status" value="1"/>
</dbReference>
<feature type="transmembrane region" description="Helical" evidence="7">
    <location>
        <begin position="133"/>
        <end position="152"/>
    </location>
</feature>
<comment type="similarity">
    <text evidence="2">Belongs to the TspO/BZRP family.</text>
</comment>
<dbReference type="OrthoDB" id="5189031at2"/>
<dbReference type="GO" id="GO:0016020">
    <property type="term" value="C:membrane"/>
    <property type="evidence" value="ECO:0007669"/>
    <property type="project" value="UniProtKB-SubCell"/>
</dbReference>
<dbReference type="PANTHER" id="PTHR33802:SF1">
    <property type="entry name" value="XK-RELATED PROTEIN"/>
    <property type="match status" value="1"/>
</dbReference>
<feature type="transmembrane region" description="Helical" evidence="7">
    <location>
        <begin position="80"/>
        <end position="99"/>
    </location>
</feature>
<gene>
    <name evidence="8" type="ORF">SAMN04489719_1415</name>
</gene>
<feature type="transmembrane region" description="Helical" evidence="7">
    <location>
        <begin position="33"/>
        <end position="53"/>
    </location>
</feature>
<keyword evidence="5 7" id="KW-0472">Membrane</keyword>
<evidence type="ECO:0000313" key="9">
    <source>
        <dbReference type="Proteomes" id="UP000199649"/>
    </source>
</evidence>
<dbReference type="Proteomes" id="UP000199649">
    <property type="component" value="Chromosome I"/>
</dbReference>
<keyword evidence="3 7" id="KW-0812">Transmembrane</keyword>
<organism evidence="8 9">
    <name type="scientific">Agrococcus carbonis</name>
    <dbReference type="NCBI Taxonomy" id="684552"/>
    <lineage>
        <taxon>Bacteria</taxon>
        <taxon>Bacillati</taxon>
        <taxon>Actinomycetota</taxon>
        <taxon>Actinomycetes</taxon>
        <taxon>Micrococcales</taxon>
        <taxon>Microbacteriaceae</taxon>
        <taxon>Agrococcus</taxon>
    </lineage>
</organism>
<evidence type="ECO:0000256" key="6">
    <source>
        <dbReference type="SAM" id="MobiDB-lite"/>
    </source>
</evidence>
<feature type="region of interest" description="Disordered" evidence="6">
    <location>
        <begin position="1"/>
        <end position="25"/>
    </location>
</feature>
<dbReference type="PANTHER" id="PTHR33802">
    <property type="entry name" value="SI:CH211-161H7.5-RELATED"/>
    <property type="match status" value="1"/>
</dbReference>
<evidence type="ECO:0000256" key="5">
    <source>
        <dbReference type="ARBA" id="ARBA00023136"/>
    </source>
</evidence>
<reference evidence="9" key="1">
    <citation type="submission" date="2016-10" db="EMBL/GenBank/DDBJ databases">
        <authorList>
            <person name="Varghese N."/>
            <person name="Submissions S."/>
        </authorList>
    </citation>
    <scope>NUCLEOTIDE SEQUENCE [LARGE SCALE GENOMIC DNA]</scope>
    <source>
        <strain evidence="9">DSM 22965</strain>
    </source>
</reference>
<evidence type="ECO:0000256" key="4">
    <source>
        <dbReference type="ARBA" id="ARBA00022989"/>
    </source>
</evidence>
<sequence>MSTDTDRRDPARRDTGGARAAAPRSTAERIRPWAVLIALPATLAMAALGSGLFGGQEVQASSSGALSADATPLAPATPAFSIWSVIYLGLAVYAVWQVLPRQRHDERQRRIGWLAVASLVLNAAWILCAQAGLLPLTVVVIVLLLAVLLAIFEQLRRSRPGSWLEAVVVDGTFGLYLGWVSVATVANIAAWLADAGVRPDPFELPAVLVLAVVALVGIAIALRGRGRVSPALAMLWGLSWIGVGRLTDQPASDAVGFAAAAVCVVIGAVTVMARLRAPRGIHRPLEGGA</sequence>
<accession>A0A1H1P0E2</accession>
<evidence type="ECO:0000256" key="7">
    <source>
        <dbReference type="SAM" id="Phobius"/>
    </source>
</evidence>
<feature type="transmembrane region" description="Helical" evidence="7">
    <location>
        <begin position="229"/>
        <end position="248"/>
    </location>
</feature>
<evidence type="ECO:0000256" key="1">
    <source>
        <dbReference type="ARBA" id="ARBA00004141"/>
    </source>
</evidence>
<dbReference type="Gene3D" id="1.20.1260.100">
    <property type="entry name" value="TspO/MBR protein"/>
    <property type="match status" value="1"/>
</dbReference>
<dbReference type="STRING" id="684552.SAMN04489719_1415"/>
<feature type="transmembrane region" description="Helical" evidence="7">
    <location>
        <begin position="204"/>
        <end position="222"/>
    </location>
</feature>
<evidence type="ECO:0000313" key="8">
    <source>
        <dbReference type="EMBL" id="SDS04708.1"/>
    </source>
</evidence>
<evidence type="ECO:0000256" key="3">
    <source>
        <dbReference type="ARBA" id="ARBA00022692"/>
    </source>
</evidence>
<dbReference type="RefSeq" id="WP_092666357.1">
    <property type="nucleotide sequence ID" value="NZ_LT629734.1"/>
</dbReference>
<feature type="compositionally biased region" description="Basic and acidic residues" evidence="6">
    <location>
        <begin position="1"/>
        <end position="16"/>
    </location>
</feature>
<name>A0A1H1P0E2_9MICO</name>
<proteinExistence type="inferred from homology"/>